<organism evidence="2 3">
    <name type="scientific">Umezawaea tangerina</name>
    <dbReference type="NCBI Taxonomy" id="84725"/>
    <lineage>
        <taxon>Bacteria</taxon>
        <taxon>Bacillati</taxon>
        <taxon>Actinomycetota</taxon>
        <taxon>Actinomycetes</taxon>
        <taxon>Pseudonocardiales</taxon>
        <taxon>Pseudonocardiaceae</taxon>
        <taxon>Umezawaea</taxon>
    </lineage>
</organism>
<feature type="compositionally biased region" description="Basic and acidic residues" evidence="1">
    <location>
        <begin position="446"/>
        <end position="456"/>
    </location>
</feature>
<feature type="compositionally biased region" description="Low complexity" evidence="1">
    <location>
        <begin position="770"/>
        <end position="793"/>
    </location>
</feature>
<feature type="compositionally biased region" description="Gly residues" evidence="1">
    <location>
        <begin position="556"/>
        <end position="568"/>
    </location>
</feature>
<feature type="compositionally biased region" description="Gly residues" evidence="1">
    <location>
        <begin position="401"/>
        <end position="435"/>
    </location>
</feature>
<proteinExistence type="predicted"/>
<sequence length="918" mass="94027">MATPSWEDVKKVVDNPAVSTEDKKALLLAYYTNDVKDDITGTHNDELEEYLDDYDISWGDGQWQATKDAMPWADSSEDRLNSAYDKGKKAADEGDARNAQHEKDKKAGQDVLDGSAQRASDGGAGVANSNQLLDAGKPGLKYFENFLPVYQSALSVIDGGKVDTSVDNMHRRYDEQRDIDFHKIDIDIVELHQVAQDSRDRQGDAEKSMSKLWSGWTGKAADASRKFVTDMSSRAATHAEAVDHIAEVTRAACHTVSGLVNTKARTILEGVRNVNDIAGLSPDQIKQVIDGVFSEDEALLRRVAGFVKFTIDDGACDGDVWKEQVRKESMKWLKGTFKPDVDGKYEQFDAICKSTKESVDKAWEEVGKQVDAFNTKPFDPPKQDAPPKQDNPPAKDHSGTGSTGTSGTGGTGTGGGGTGGGGTGGGGTGGGGGGTPPSTPSIPEMPKPENPLDKNGDGIPDDANGDGKPDDPSGSGGGGGGDGKGEEKKPESVTITSGANEIKVTEPDSRGHVKITVDTPNSPPKTYDLDFSKNPEAAKALMGANGAAAISQALSGQGGAGAGAGAGTTPGSAPSAGGATPVEAGADGKAVIELDGLTITTEIDPLTGEVNISVDDGTGEPQQYGLEFGDDDGSSDPEGTDKSGADRGRPDFSTMPAYDSGPGSTDPAFAQDGGQSLGDRVFEREFGGGQSFGEPAFEREFGGQSFADQGFGGQGFADQGGQSFAEPAQAQQYGGQGFTDSAFAQSFSEQGFTDPGFAQPTPAAGFSEPFAGGFSSSDGGTTSTAGASALGDSSFDRADSMIGPQVPPAAAGPDPMWGPPTPSGDASLADTTAAQAGQPGSATLPSIGDGAGQGQAVPPAGGMMGGGMMGGGQPGGGQQGGSGDSERGASQWRTTGSLFDDEAGLGRLQGVLGEDNAR</sequence>
<feature type="region of interest" description="Disordered" evidence="1">
    <location>
        <begin position="750"/>
        <end position="918"/>
    </location>
</feature>
<gene>
    <name evidence="2" type="ORF">CLV43_103347</name>
</gene>
<feature type="compositionally biased region" description="Basic and acidic residues" evidence="1">
    <location>
        <begin position="76"/>
        <end position="108"/>
    </location>
</feature>
<feature type="compositionally biased region" description="Low complexity" evidence="1">
    <location>
        <begin position="569"/>
        <end position="579"/>
    </location>
</feature>
<feature type="region of interest" description="Disordered" evidence="1">
    <location>
        <begin position="372"/>
        <end position="528"/>
    </location>
</feature>
<evidence type="ECO:0008006" key="4">
    <source>
        <dbReference type="Google" id="ProtNLM"/>
    </source>
</evidence>
<evidence type="ECO:0000256" key="1">
    <source>
        <dbReference type="SAM" id="MobiDB-lite"/>
    </source>
</evidence>
<accession>A0A2T0TD73</accession>
<dbReference type="InterPro" id="IPR036689">
    <property type="entry name" value="ESAT-6-like_sf"/>
</dbReference>
<feature type="compositionally biased region" description="Polar residues" evidence="1">
    <location>
        <begin position="829"/>
        <end position="844"/>
    </location>
</feature>
<feature type="compositionally biased region" description="Basic and acidic residues" evidence="1">
    <location>
        <begin position="379"/>
        <end position="398"/>
    </location>
</feature>
<dbReference type="RefSeq" id="WP_170155809.1">
    <property type="nucleotide sequence ID" value="NZ_PVTF01000003.1"/>
</dbReference>
<comment type="caution">
    <text evidence="2">The sequence shown here is derived from an EMBL/GenBank/DDBJ whole genome shotgun (WGS) entry which is preliminary data.</text>
</comment>
<feature type="region of interest" description="Disordered" evidence="1">
    <location>
        <begin position="67"/>
        <end position="126"/>
    </location>
</feature>
<feature type="region of interest" description="Disordered" evidence="1">
    <location>
        <begin position="608"/>
        <end position="675"/>
    </location>
</feature>
<dbReference type="SUPFAM" id="SSF140453">
    <property type="entry name" value="EsxAB dimer-like"/>
    <property type="match status" value="1"/>
</dbReference>
<keyword evidence="3" id="KW-1185">Reference proteome</keyword>
<dbReference type="AlphaFoldDB" id="A0A2T0TD73"/>
<dbReference type="EMBL" id="PVTF01000003">
    <property type="protein sequence ID" value="PRY43600.1"/>
    <property type="molecule type" value="Genomic_DNA"/>
</dbReference>
<dbReference type="Proteomes" id="UP000239494">
    <property type="component" value="Unassembled WGS sequence"/>
</dbReference>
<evidence type="ECO:0000313" key="3">
    <source>
        <dbReference type="Proteomes" id="UP000239494"/>
    </source>
</evidence>
<protein>
    <recommendedName>
        <fullName evidence="4">WXG100 family type VII secretion target</fullName>
    </recommendedName>
</protein>
<feature type="compositionally biased region" description="Basic and acidic residues" evidence="1">
    <location>
        <begin position="639"/>
        <end position="650"/>
    </location>
</feature>
<feature type="region of interest" description="Disordered" evidence="1">
    <location>
        <begin position="555"/>
        <end position="584"/>
    </location>
</feature>
<evidence type="ECO:0000313" key="2">
    <source>
        <dbReference type="EMBL" id="PRY43600.1"/>
    </source>
</evidence>
<feature type="compositionally biased region" description="Gly residues" evidence="1">
    <location>
        <begin position="862"/>
        <end position="883"/>
    </location>
</feature>
<name>A0A2T0TD73_9PSEU</name>
<reference evidence="2 3" key="1">
    <citation type="submission" date="2018-03" db="EMBL/GenBank/DDBJ databases">
        <title>Genomic Encyclopedia of Archaeal and Bacterial Type Strains, Phase II (KMG-II): from individual species to whole genera.</title>
        <authorList>
            <person name="Goeker M."/>
        </authorList>
    </citation>
    <scope>NUCLEOTIDE SEQUENCE [LARGE SCALE GENOMIC DNA]</scope>
    <source>
        <strain evidence="2 3">DSM 44720</strain>
    </source>
</reference>